<dbReference type="EMBL" id="OANT01000005">
    <property type="protein sequence ID" value="SNX45724.1"/>
    <property type="molecule type" value="Genomic_DNA"/>
</dbReference>
<comment type="subcellular location">
    <subcellularLocation>
        <location evidence="1 7">Cell membrane</location>
        <topology evidence="1 7">Multi-pass membrane protein</topology>
    </subcellularLocation>
</comment>
<feature type="compositionally biased region" description="Basic and acidic residues" evidence="8">
    <location>
        <begin position="379"/>
        <end position="395"/>
    </location>
</feature>
<dbReference type="SUPFAM" id="SSF161098">
    <property type="entry name" value="MetI-like"/>
    <property type="match status" value="1"/>
</dbReference>
<evidence type="ECO:0000256" key="7">
    <source>
        <dbReference type="RuleBase" id="RU363032"/>
    </source>
</evidence>
<feature type="domain" description="ABC transmembrane type-1" evidence="9">
    <location>
        <begin position="120"/>
        <end position="326"/>
    </location>
</feature>
<feature type="transmembrane region" description="Helical" evidence="7">
    <location>
        <begin position="167"/>
        <end position="188"/>
    </location>
</feature>
<dbReference type="PANTHER" id="PTHR43163">
    <property type="entry name" value="DIPEPTIDE TRANSPORT SYSTEM PERMEASE PROTEIN DPPB-RELATED"/>
    <property type="match status" value="1"/>
</dbReference>
<organism evidence="10 11">
    <name type="scientific">Acinetobacter puyangensis</name>
    <dbReference type="NCBI Taxonomy" id="1096779"/>
    <lineage>
        <taxon>Bacteria</taxon>
        <taxon>Pseudomonadati</taxon>
        <taxon>Pseudomonadota</taxon>
        <taxon>Gammaproteobacteria</taxon>
        <taxon>Moraxellales</taxon>
        <taxon>Moraxellaceae</taxon>
        <taxon>Acinetobacter</taxon>
    </lineage>
</organism>
<sequence length="395" mass="43680">MTTQATEVADQVQTQSSSQHFELPAWLPWFIGRLFSGFLVVFVITLIVFIATQALPSDPARVILGPEAPEATVEVLREQLGLNQPILVQYWTWLGNIIQGDFGRSIDSQVPVIQIISNFFANTAVLTFLVILVTVPVSVISGVWLALHRDSKLDRIIVSGSILFKAVPGFVLAIWLMMLFSISVFQILPAASLLEPNKSAFLQIEFLILPLLTLTLSLVPYLMRLVRGSMIDALESEYVISARLRGIPERRIIWNHVLRNALVPTVQGIALSLRVLISGGLIVEVVFSYPGIGNALNAAIEMRDIPTIQAIVLLLTVCVVLVNLFADLLTTLLTPKLRTTRHFKARSPGKRLALNLWKSGRPVTVKPVDRRNALKSSALKKEQQADQQEKAGDQS</sequence>
<dbReference type="AlphaFoldDB" id="A0A240EAJ0"/>
<evidence type="ECO:0000256" key="1">
    <source>
        <dbReference type="ARBA" id="ARBA00004651"/>
    </source>
</evidence>
<dbReference type="InterPro" id="IPR035906">
    <property type="entry name" value="MetI-like_sf"/>
</dbReference>
<dbReference type="Proteomes" id="UP000219042">
    <property type="component" value="Unassembled WGS sequence"/>
</dbReference>
<evidence type="ECO:0000256" key="3">
    <source>
        <dbReference type="ARBA" id="ARBA00022475"/>
    </source>
</evidence>
<feature type="transmembrane region" description="Helical" evidence="7">
    <location>
        <begin position="310"/>
        <end position="334"/>
    </location>
</feature>
<keyword evidence="6 7" id="KW-0472">Membrane</keyword>
<keyword evidence="5 7" id="KW-1133">Transmembrane helix</keyword>
<dbReference type="Gene3D" id="1.10.3720.10">
    <property type="entry name" value="MetI-like"/>
    <property type="match status" value="1"/>
</dbReference>
<dbReference type="InterPro" id="IPR000515">
    <property type="entry name" value="MetI-like"/>
</dbReference>
<dbReference type="PANTHER" id="PTHR43163:SF3">
    <property type="entry name" value="PEPTIDE ABC TRANSPORTER PERMEASE PROTEIN"/>
    <property type="match status" value="1"/>
</dbReference>
<evidence type="ECO:0000259" key="9">
    <source>
        <dbReference type="PROSITE" id="PS50928"/>
    </source>
</evidence>
<evidence type="ECO:0000256" key="6">
    <source>
        <dbReference type="ARBA" id="ARBA00023136"/>
    </source>
</evidence>
<keyword evidence="2 7" id="KW-0813">Transport</keyword>
<protein>
    <submittedName>
        <fullName evidence="10">Peptide/nickel transport system permease protein</fullName>
    </submittedName>
</protein>
<feature type="transmembrane region" description="Helical" evidence="7">
    <location>
        <begin position="269"/>
        <end position="290"/>
    </location>
</feature>
<name>A0A240EAJ0_9GAMM</name>
<feature type="region of interest" description="Disordered" evidence="8">
    <location>
        <begin position="368"/>
        <end position="395"/>
    </location>
</feature>
<evidence type="ECO:0000256" key="8">
    <source>
        <dbReference type="SAM" id="MobiDB-lite"/>
    </source>
</evidence>
<comment type="similarity">
    <text evidence="7">Belongs to the binding-protein-dependent transport system permease family.</text>
</comment>
<keyword evidence="11" id="KW-1185">Reference proteome</keyword>
<dbReference type="OrthoDB" id="9805855at2"/>
<accession>A0A240EAJ0</accession>
<reference evidence="11" key="1">
    <citation type="submission" date="2016-09" db="EMBL/GenBank/DDBJ databases">
        <authorList>
            <person name="Varghese N."/>
            <person name="Submissions S."/>
        </authorList>
    </citation>
    <scope>NUCLEOTIDE SEQUENCE [LARGE SCALE GENOMIC DNA]</scope>
    <source>
        <strain evidence="11">ANC 4466</strain>
    </source>
</reference>
<feature type="transmembrane region" description="Helical" evidence="7">
    <location>
        <begin position="124"/>
        <end position="147"/>
    </location>
</feature>
<feature type="transmembrane region" description="Helical" evidence="7">
    <location>
        <begin position="34"/>
        <end position="55"/>
    </location>
</feature>
<dbReference type="InterPro" id="IPR045621">
    <property type="entry name" value="BPD_transp_1_N"/>
</dbReference>
<keyword evidence="4 7" id="KW-0812">Transmembrane</keyword>
<dbReference type="CDD" id="cd06261">
    <property type="entry name" value="TM_PBP2"/>
    <property type="match status" value="1"/>
</dbReference>
<evidence type="ECO:0000313" key="10">
    <source>
        <dbReference type="EMBL" id="SNX45724.1"/>
    </source>
</evidence>
<evidence type="ECO:0000256" key="5">
    <source>
        <dbReference type="ARBA" id="ARBA00022989"/>
    </source>
</evidence>
<dbReference type="GO" id="GO:0005886">
    <property type="term" value="C:plasma membrane"/>
    <property type="evidence" value="ECO:0007669"/>
    <property type="project" value="UniProtKB-SubCell"/>
</dbReference>
<dbReference type="PROSITE" id="PS50928">
    <property type="entry name" value="ABC_TM1"/>
    <property type="match status" value="1"/>
</dbReference>
<evidence type="ECO:0000256" key="2">
    <source>
        <dbReference type="ARBA" id="ARBA00022448"/>
    </source>
</evidence>
<dbReference type="RefSeq" id="WP_097079479.1">
    <property type="nucleotide sequence ID" value="NZ_BAABHT010000005.1"/>
</dbReference>
<evidence type="ECO:0000313" key="11">
    <source>
        <dbReference type="Proteomes" id="UP000219042"/>
    </source>
</evidence>
<feature type="transmembrane region" description="Helical" evidence="7">
    <location>
        <begin position="200"/>
        <end position="222"/>
    </location>
</feature>
<dbReference type="Pfam" id="PF19300">
    <property type="entry name" value="BPD_transp_1_N"/>
    <property type="match status" value="1"/>
</dbReference>
<dbReference type="Pfam" id="PF00528">
    <property type="entry name" value="BPD_transp_1"/>
    <property type="match status" value="1"/>
</dbReference>
<gene>
    <name evidence="10" type="ORF">SAMN05421731_105279</name>
</gene>
<evidence type="ECO:0000256" key="4">
    <source>
        <dbReference type="ARBA" id="ARBA00022692"/>
    </source>
</evidence>
<dbReference type="GO" id="GO:0055085">
    <property type="term" value="P:transmembrane transport"/>
    <property type="evidence" value="ECO:0007669"/>
    <property type="project" value="InterPro"/>
</dbReference>
<keyword evidence="3" id="KW-1003">Cell membrane</keyword>
<proteinExistence type="inferred from homology"/>